<dbReference type="InterPro" id="IPR036291">
    <property type="entry name" value="NAD(P)-bd_dom_sf"/>
</dbReference>
<dbReference type="Gene3D" id="3.40.50.720">
    <property type="entry name" value="NAD(P)-binding Rossmann-like Domain"/>
    <property type="match status" value="1"/>
</dbReference>
<evidence type="ECO:0000256" key="1">
    <source>
        <dbReference type="ARBA" id="ARBA00022857"/>
    </source>
</evidence>
<dbReference type="SMART" id="SM00829">
    <property type="entry name" value="PKS_ER"/>
    <property type="match status" value="1"/>
</dbReference>
<dbReference type="InterPro" id="IPR013149">
    <property type="entry name" value="ADH-like_C"/>
</dbReference>
<dbReference type="InterPro" id="IPR051603">
    <property type="entry name" value="Zinc-ADH_QOR/CCCR"/>
</dbReference>
<protein>
    <submittedName>
        <fullName evidence="2">Oxidoreductase, zinc-binding dehydrogenase family protein</fullName>
    </submittedName>
</protein>
<dbReference type="InterPro" id="IPR020843">
    <property type="entry name" value="ER"/>
</dbReference>
<dbReference type="GO" id="GO:0016491">
    <property type="term" value="F:oxidoreductase activity"/>
    <property type="evidence" value="ECO:0007669"/>
    <property type="project" value="InterPro"/>
</dbReference>
<dbReference type="PANTHER" id="PTHR44154:SF1">
    <property type="entry name" value="QUINONE OXIDOREDUCTASE"/>
    <property type="match status" value="1"/>
</dbReference>
<dbReference type="Gene3D" id="3.90.180.10">
    <property type="entry name" value="Medium-chain alcohol dehydrogenases, catalytic domain"/>
    <property type="match status" value="1"/>
</dbReference>
<keyword evidence="3" id="KW-1185">Reference proteome</keyword>
<dbReference type="SUPFAM" id="SSF51735">
    <property type="entry name" value="NAD(P)-binding Rossmann-fold domains"/>
    <property type="match status" value="1"/>
</dbReference>
<sequence>MKAVWFETFGNANDVLIYGDQPTPTPAPGEVLVKLAYAGVNPSDVKKRAGAFPNLLDAGLVIPNSDGAGKIVAAGEGVAESRVGETVFVYQGQYGRQLGTTAEYIAINSMRAPKLPDHIDPAIGACIGIPIMTAHRCVFADGDVKDLTLLITGGAGRVGYYAIQWAKNAGAKVIATASNDTDRDLCLTLGADAVVNHRDTDWGTQVLEQTYGQKVDRVVDVEFGANLSEVLKCIRIGGTIATYSSTQVAAPQLPFRDMMFMDLTVRMVIVYAMPETAKTQAVADTFNALDKGWMRHRIAHRVPMNQPALAHELIEQGGFGGCVVIKIDESNGDQ</sequence>
<keyword evidence="1" id="KW-0521">NADP</keyword>
<gene>
    <name evidence="2" type="ORF">IMCC3088_2218</name>
</gene>
<dbReference type="eggNOG" id="COG0604">
    <property type="taxonomic scope" value="Bacteria"/>
</dbReference>
<name>F3L3M6_9GAMM</name>
<dbReference type="STRING" id="2518989.IMCC3088_2218"/>
<dbReference type="CDD" id="cd08253">
    <property type="entry name" value="zeta_crystallin"/>
    <property type="match status" value="1"/>
</dbReference>
<comment type="caution">
    <text evidence="2">The sequence shown here is derived from an EMBL/GenBank/DDBJ whole genome shotgun (WGS) entry which is preliminary data.</text>
</comment>
<dbReference type="Pfam" id="PF08240">
    <property type="entry name" value="ADH_N"/>
    <property type="match status" value="1"/>
</dbReference>
<organism evidence="2 3">
    <name type="scientific">Aequoribacter fuscus</name>
    <dbReference type="NCBI Taxonomy" id="2518989"/>
    <lineage>
        <taxon>Bacteria</taxon>
        <taxon>Pseudomonadati</taxon>
        <taxon>Pseudomonadota</taxon>
        <taxon>Gammaproteobacteria</taxon>
        <taxon>Cellvibrionales</taxon>
        <taxon>Halieaceae</taxon>
        <taxon>Aequoribacter</taxon>
    </lineage>
</organism>
<dbReference type="PANTHER" id="PTHR44154">
    <property type="entry name" value="QUINONE OXIDOREDUCTASE"/>
    <property type="match status" value="1"/>
</dbReference>
<dbReference type="SUPFAM" id="SSF50129">
    <property type="entry name" value="GroES-like"/>
    <property type="match status" value="1"/>
</dbReference>
<evidence type="ECO:0000313" key="2">
    <source>
        <dbReference type="EMBL" id="EGG29056.1"/>
    </source>
</evidence>
<dbReference type="RefSeq" id="WP_009576397.1">
    <property type="nucleotide sequence ID" value="NZ_AEIG01000065.1"/>
</dbReference>
<dbReference type="AlphaFoldDB" id="F3L3M6"/>
<dbReference type="InterPro" id="IPR013154">
    <property type="entry name" value="ADH-like_N"/>
</dbReference>
<dbReference type="InterPro" id="IPR011032">
    <property type="entry name" value="GroES-like_sf"/>
</dbReference>
<dbReference type="Proteomes" id="UP000005615">
    <property type="component" value="Unassembled WGS sequence"/>
</dbReference>
<accession>F3L3M6</accession>
<dbReference type="Pfam" id="PF00107">
    <property type="entry name" value="ADH_zinc_N"/>
    <property type="match status" value="1"/>
</dbReference>
<proteinExistence type="predicted"/>
<dbReference type="OrthoDB" id="4190732at2"/>
<dbReference type="EMBL" id="AEIG01000065">
    <property type="protein sequence ID" value="EGG29056.1"/>
    <property type="molecule type" value="Genomic_DNA"/>
</dbReference>
<reference evidence="2 3" key="1">
    <citation type="journal article" date="2011" name="J. Bacteriol.">
        <title>Genome sequence of strain IMCC3088, a proteorhodopsin-containing marine bacterium belonging to the OM60/NOR5 clade.</title>
        <authorList>
            <person name="Jang Y."/>
            <person name="Oh H.M."/>
            <person name="Kang I."/>
            <person name="Lee K."/>
            <person name="Yang S.J."/>
            <person name="Cho J.C."/>
        </authorList>
    </citation>
    <scope>NUCLEOTIDE SEQUENCE [LARGE SCALE GENOMIC DNA]</scope>
    <source>
        <strain evidence="2 3">IMCC3088</strain>
    </source>
</reference>
<evidence type="ECO:0000313" key="3">
    <source>
        <dbReference type="Proteomes" id="UP000005615"/>
    </source>
</evidence>